<reference evidence="2 3" key="3">
    <citation type="journal article" date="2010" name="BMC Genomics">
        <title>Transcriptome sequencing and comparative analysis of cucumber flowers with different sex types.</title>
        <authorList>
            <person name="Guo S."/>
            <person name="Zheng Y."/>
            <person name="Joung J.G."/>
            <person name="Liu S."/>
            <person name="Zhang Z."/>
            <person name="Crasta O.R."/>
            <person name="Sobral B.W."/>
            <person name="Xu Y."/>
            <person name="Huang S."/>
            <person name="Fei Z."/>
        </authorList>
    </citation>
    <scope>NUCLEOTIDE SEQUENCE [LARGE SCALE GENOMIC DNA]</scope>
    <source>
        <strain evidence="3">cv. 9930</strain>
    </source>
</reference>
<keyword evidence="3" id="KW-1185">Reference proteome</keyword>
<feature type="region of interest" description="Disordered" evidence="1">
    <location>
        <begin position="93"/>
        <end position="119"/>
    </location>
</feature>
<organism evidence="2 3">
    <name type="scientific">Cucumis sativus</name>
    <name type="common">Cucumber</name>
    <dbReference type="NCBI Taxonomy" id="3659"/>
    <lineage>
        <taxon>Eukaryota</taxon>
        <taxon>Viridiplantae</taxon>
        <taxon>Streptophyta</taxon>
        <taxon>Embryophyta</taxon>
        <taxon>Tracheophyta</taxon>
        <taxon>Spermatophyta</taxon>
        <taxon>Magnoliopsida</taxon>
        <taxon>eudicotyledons</taxon>
        <taxon>Gunneridae</taxon>
        <taxon>Pentapetalae</taxon>
        <taxon>rosids</taxon>
        <taxon>fabids</taxon>
        <taxon>Cucurbitales</taxon>
        <taxon>Cucurbitaceae</taxon>
        <taxon>Benincaseae</taxon>
        <taxon>Cucumis</taxon>
    </lineage>
</organism>
<reference evidence="2 3" key="2">
    <citation type="journal article" date="2009" name="PLoS ONE">
        <title>An integrated genetic and cytogenetic map of the cucumber genome.</title>
        <authorList>
            <person name="Ren Y."/>
            <person name="Zhang Z."/>
            <person name="Liu J."/>
            <person name="Staub J.E."/>
            <person name="Han Y."/>
            <person name="Cheng Z."/>
            <person name="Li X."/>
            <person name="Lu J."/>
            <person name="Miao H."/>
            <person name="Kang H."/>
            <person name="Xie B."/>
            <person name="Gu X."/>
            <person name="Wang X."/>
            <person name="Du Y."/>
            <person name="Jin W."/>
            <person name="Huang S."/>
        </authorList>
    </citation>
    <scope>NUCLEOTIDE SEQUENCE [LARGE SCALE GENOMIC DNA]</scope>
    <source>
        <strain evidence="3">cv. 9930</strain>
    </source>
</reference>
<evidence type="ECO:0000313" key="3">
    <source>
        <dbReference type="Proteomes" id="UP000029981"/>
    </source>
</evidence>
<reference evidence="2 3" key="1">
    <citation type="journal article" date="2009" name="Nat. Genet.">
        <title>The genome of the cucumber, Cucumis sativus L.</title>
        <authorList>
            <person name="Huang S."/>
            <person name="Li R."/>
            <person name="Zhang Z."/>
            <person name="Li L."/>
            <person name="Gu X."/>
            <person name="Fan W."/>
            <person name="Lucas W.J."/>
            <person name="Wang X."/>
            <person name="Xie B."/>
            <person name="Ni P."/>
            <person name="Ren Y."/>
            <person name="Zhu H."/>
            <person name="Li J."/>
            <person name="Lin K."/>
            <person name="Jin W."/>
            <person name="Fei Z."/>
            <person name="Li G."/>
            <person name="Staub J."/>
            <person name="Kilian A."/>
            <person name="van der Vossen E.A."/>
            <person name="Wu Y."/>
            <person name="Guo J."/>
            <person name="He J."/>
            <person name="Jia Z."/>
            <person name="Ren Y."/>
            <person name="Tian G."/>
            <person name="Lu Y."/>
            <person name="Ruan J."/>
            <person name="Qian W."/>
            <person name="Wang M."/>
            <person name="Huang Q."/>
            <person name="Li B."/>
            <person name="Xuan Z."/>
            <person name="Cao J."/>
            <person name="Asan"/>
            <person name="Wu Z."/>
            <person name="Zhang J."/>
            <person name="Cai Q."/>
            <person name="Bai Y."/>
            <person name="Zhao B."/>
            <person name="Han Y."/>
            <person name="Li Y."/>
            <person name="Li X."/>
            <person name="Wang S."/>
            <person name="Shi Q."/>
            <person name="Liu S."/>
            <person name="Cho W.K."/>
            <person name="Kim J.Y."/>
            <person name="Xu Y."/>
            <person name="Heller-Uszynska K."/>
            <person name="Miao H."/>
            <person name="Cheng Z."/>
            <person name="Zhang S."/>
            <person name="Wu J."/>
            <person name="Yang Y."/>
            <person name="Kang H."/>
            <person name="Li M."/>
            <person name="Liang H."/>
            <person name="Ren X."/>
            <person name="Shi Z."/>
            <person name="Wen M."/>
            <person name="Jian M."/>
            <person name="Yang H."/>
            <person name="Zhang G."/>
            <person name="Yang Z."/>
            <person name="Chen R."/>
            <person name="Liu S."/>
            <person name="Li J."/>
            <person name="Ma L."/>
            <person name="Liu H."/>
            <person name="Zhou Y."/>
            <person name="Zhao J."/>
            <person name="Fang X."/>
            <person name="Li G."/>
            <person name="Fang L."/>
            <person name="Li Y."/>
            <person name="Liu D."/>
            <person name="Zheng H."/>
            <person name="Zhang Y."/>
            <person name="Qin N."/>
            <person name="Li Z."/>
            <person name="Yang G."/>
            <person name="Yang S."/>
            <person name="Bolund L."/>
            <person name="Kristiansen K."/>
            <person name="Zheng H."/>
            <person name="Li S."/>
            <person name="Zhang X."/>
            <person name="Yang H."/>
            <person name="Wang J."/>
            <person name="Sun R."/>
            <person name="Zhang B."/>
            <person name="Jiang S."/>
            <person name="Wang J."/>
            <person name="Du Y."/>
            <person name="Li S."/>
        </authorList>
    </citation>
    <scope>NUCLEOTIDE SEQUENCE [LARGE SCALE GENOMIC DNA]</scope>
    <source>
        <strain evidence="3">cv. 9930</strain>
    </source>
</reference>
<reference evidence="2 3" key="4">
    <citation type="journal article" date="2011" name="BMC Genomics">
        <title>RNA-Seq improves annotation of protein-coding genes in the cucumber genome.</title>
        <authorList>
            <person name="Li Z."/>
            <person name="Zhang Z."/>
            <person name="Yan P."/>
            <person name="Huang S."/>
            <person name="Fei Z."/>
            <person name="Lin K."/>
        </authorList>
    </citation>
    <scope>NUCLEOTIDE SEQUENCE [LARGE SCALE GENOMIC DNA]</scope>
    <source>
        <strain evidence="3">cv. 9930</strain>
    </source>
</reference>
<accession>A0A0A0K393</accession>
<dbReference type="Proteomes" id="UP000029981">
    <property type="component" value="Chromosome 7"/>
</dbReference>
<dbReference type="AlphaFoldDB" id="A0A0A0K393"/>
<protein>
    <submittedName>
        <fullName evidence="2">Uncharacterized protein</fullName>
    </submittedName>
</protein>
<sequence length="119" mass="13205">MASETKKPNSPNPNLKCSHVSTEVHELSLLTANWQCIDNYELVNNFGHDSGIEHRGDDENIGLHMDLEVELGGDYKNLDLRGVDMSEADAQVHHEELPLEEGAVESDDEKVLPSVGKKK</sequence>
<evidence type="ECO:0000256" key="1">
    <source>
        <dbReference type="SAM" id="MobiDB-lite"/>
    </source>
</evidence>
<feature type="compositionally biased region" description="Acidic residues" evidence="1">
    <location>
        <begin position="98"/>
        <end position="108"/>
    </location>
</feature>
<evidence type="ECO:0000313" key="2">
    <source>
        <dbReference type="EMBL" id="KGN44145.1"/>
    </source>
</evidence>
<name>A0A0A0K393_CUCSA</name>
<gene>
    <name evidence="2" type="ORF">Csa_7G206960</name>
</gene>
<dbReference type="EMBL" id="CM002928">
    <property type="protein sequence ID" value="KGN44145.1"/>
    <property type="molecule type" value="Genomic_DNA"/>
</dbReference>
<proteinExistence type="predicted"/>
<dbReference type="Gramene" id="KGN44145">
    <property type="protein sequence ID" value="KGN44145"/>
    <property type="gene ID" value="Csa_7G206960"/>
</dbReference>